<keyword evidence="5 6" id="KW-0472">Membrane</keyword>
<dbReference type="Proteomes" id="UP000036890">
    <property type="component" value="Unassembled WGS sequence"/>
</dbReference>
<evidence type="ECO:0000313" key="8">
    <source>
        <dbReference type="Proteomes" id="UP000036890"/>
    </source>
</evidence>
<dbReference type="GO" id="GO:0016020">
    <property type="term" value="C:membrane"/>
    <property type="evidence" value="ECO:0007669"/>
    <property type="project" value="UniProtKB-SubCell"/>
</dbReference>
<feature type="transmembrane region" description="Helical" evidence="6">
    <location>
        <begin position="262"/>
        <end position="285"/>
    </location>
</feature>
<comment type="subcellular location">
    <subcellularLocation>
        <location evidence="1">Membrane</location>
        <topology evidence="1">Multi-pass membrane protein</topology>
    </subcellularLocation>
</comment>
<protein>
    <submittedName>
        <fullName evidence="7">Membrane protein</fullName>
    </submittedName>
</protein>
<name>A0A0L8A9E1_9GAMM</name>
<feature type="transmembrane region" description="Helical" evidence="6">
    <location>
        <begin position="238"/>
        <end position="255"/>
    </location>
</feature>
<accession>A0A0L8A9E1</accession>
<comment type="similarity">
    <text evidence="2">Belongs to the autoinducer-2 exporter (AI-2E) (TC 2.A.86) family.</text>
</comment>
<evidence type="ECO:0000313" key="7">
    <source>
        <dbReference type="EMBL" id="KOE98925.1"/>
    </source>
</evidence>
<feature type="transmembrane region" description="Helical" evidence="6">
    <location>
        <begin position="16"/>
        <end position="45"/>
    </location>
</feature>
<feature type="transmembrane region" description="Helical" evidence="6">
    <location>
        <begin position="153"/>
        <end position="173"/>
    </location>
</feature>
<feature type="transmembrane region" description="Helical" evidence="6">
    <location>
        <begin position="66"/>
        <end position="91"/>
    </location>
</feature>
<gene>
    <name evidence="7" type="ORF">W7K_11030</name>
</gene>
<evidence type="ECO:0000256" key="2">
    <source>
        <dbReference type="ARBA" id="ARBA00009773"/>
    </source>
</evidence>
<reference evidence="7 8" key="1">
    <citation type="journal article" date="2012" name="J. Bacteriol.">
        <title>Genome sequence of a novel nicotine-degrading strain, Pseudomonas geniculata N1.</title>
        <authorList>
            <person name="Tang H."/>
            <person name="Yu H."/>
            <person name="Tai C."/>
            <person name="Huang K."/>
            <person name="Liu Y."/>
            <person name="Wang L."/>
            <person name="Yao Y."/>
            <person name="Wu G."/>
            <person name="Xu P."/>
        </authorList>
    </citation>
    <scope>NUCLEOTIDE SEQUENCE [LARGE SCALE GENOMIC DNA]</scope>
    <source>
        <strain evidence="7 8">N1</strain>
    </source>
</reference>
<evidence type="ECO:0000256" key="5">
    <source>
        <dbReference type="ARBA" id="ARBA00023136"/>
    </source>
</evidence>
<keyword evidence="4 6" id="KW-1133">Transmembrane helix</keyword>
<keyword evidence="3 6" id="KW-0812">Transmembrane</keyword>
<proteinExistence type="inferred from homology"/>
<feature type="transmembrane region" description="Helical" evidence="6">
    <location>
        <begin position="209"/>
        <end position="232"/>
    </location>
</feature>
<organism evidence="7 8">
    <name type="scientific">Stenotrophomonas geniculata N1</name>
    <dbReference type="NCBI Taxonomy" id="1167641"/>
    <lineage>
        <taxon>Bacteria</taxon>
        <taxon>Pseudomonadati</taxon>
        <taxon>Pseudomonadota</taxon>
        <taxon>Gammaproteobacteria</taxon>
        <taxon>Lysobacterales</taxon>
        <taxon>Lysobacteraceae</taxon>
        <taxon>Stenotrophomonas</taxon>
    </lineage>
</organism>
<evidence type="ECO:0000256" key="4">
    <source>
        <dbReference type="ARBA" id="ARBA00022989"/>
    </source>
</evidence>
<dbReference type="OrthoDB" id="8113193at2"/>
<dbReference type="RefSeq" id="WP_019337057.1">
    <property type="nucleotide sequence ID" value="NZ_AJLO02000024.1"/>
</dbReference>
<comment type="caution">
    <text evidence="7">The sequence shown here is derived from an EMBL/GenBank/DDBJ whole genome shotgun (WGS) entry which is preliminary data.</text>
</comment>
<feature type="transmembrane region" description="Helical" evidence="6">
    <location>
        <begin position="305"/>
        <end position="331"/>
    </location>
</feature>
<evidence type="ECO:0000256" key="1">
    <source>
        <dbReference type="ARBA" id="ARBA00004141"/>
    </source>
</evidence>
<dbReference type="AlphaFoldDB" id="A0A0L8A9E1"/>
<evidence type="ECO:0000256" key="6">
    <source>
        <dbReference type="SAM" id="Phobius"/>
    </source>
</evidence>
<evidence type="ECO:0000256" key="3">
    <source>
        <dbReference type="ARBA" id="ARBA00022692"/>
    </source>
</evidence>
<sequence length="341" mass="36764">MQDALVAQPKPPVPRIAAWLMMLLGMWLALKLGLVVTLLSGLLVFQLTHVLASTVEGRLPPGRARAIAVIVLSAIIISGLVLAGIGVASFFRNETGGPDALLARLMDILNSSRHQVPALLQPYIPEDMPALRAALNDWAAEHQRQLGVAGTSVVQVGVRVLIGMVLGAMIALYDELPLPKMGPLAQELIGRTSRLATAFRQVVFAQVKISLLNTVFTAIFLLGVLPLFGVHLPLSKTLVLITFIAGLLPVVGNIISNTIITIVALSVSFYVAVAALLYLIVIHKLEYFLNARIVGGEIQARAWELLLAMLVMEAAFGLPGLVAAPVFYAYVKRELVDQRWI</sequence>
<dbReference type="Pfam" id="PF01594">
    <property type="entry name" value="AI-2E_transport"/>
    <property type="match status" value="1"/>
</dbReference>
<dbReference type="EMBL" id="AJLO02000024">
    <property type="protein sequence ID" value="KOE98925.1"/>
    <property type="molecule type" value="Genomic_DNA"/>
</dbReference>
<dbReference type="InterPro" id="IPR002549">
    <property type="entry name" value="AI-2E-like"/>
</dbReference>